<dbReference type="AlphaFoldDB" id="A0A6J7J3Z0"/>
<accession>A0A6J7J3Z0</accession>
<dbReference type="Pfam" id="PF01755">
    <property type="entry name" value="Glyco_transf_25"/>
    <property type="match status" value="1"/>
</dbReference>
<reference evidence="3" key="1">
    <citation type="submission" date="2020-05" db="EMBL/GenBank/DDBJ databases">
        <authorList>
            <person name="Chiriac C."/>
            <person name="Salcher M."/>
            <person name="Ghai R."/>
            <person name="Kavagutti S V."/>
        </authorList>
    </citation>
    <scope>NUCLEOTIDE SEQUENCE</scope>
</reference>
<sequence>MDSSNLTAFVINLDSRPDRLAEFRRRTRRCSFPIERFPAITSEQLIAQGLVAEPFPWQACTESHRSIYRIVIERNLEWALVLEDDILPIVGFDRRVRWALEAAPTEAWLVQLGHIGNAGSRTRRILRSLGGHVLHSANEQRCEQYWWGSHAYLVSKQFAEFMLEYPLNTESHDQLVRRLSLESELKHHCFVHHPNLGAQSASESDIGPGPEAIPGMRHGLRNWRRLLL</sequence>
<dbReference type="InterPro" id="IPR002654">
    <property type="entry name" value="Glyco_trans_25"/>
</dbReference>
<organism evidence="3">
    <name type="scientific">freshwater metagenome</name>
    <dbReference type="NCBI Taxonomy" id="449393"/>
    <lineage>
        <taxon>unclassified sequences</taxon>
        <taxon>metagenomes</taxon>
        <taxon>ecological metagenomes</taxon>
    </lineage>
</organism>
<dbReference type="CDD" id="cd06532">
    <property type="entry name" value="Glyco_transf_25"/>
    <property type="match status" value="1"/>
</dbReference>
<feature type="domain" description="Glycosyl transferase family 25" evidence="1">
    <location>
        <begin position="7"/>
        <end position="166"/>
    </location>
</feature>
<name>A0A6J7J3Z0_9ZZZZ</name>
<evidence type="ECO:0000313" key="3">
    <source>
        <dbReference type="EMBL" id="CAB4937304.1"/>
    </source>
</evidence>
<gene>
    <name evidence="2" type="ORF">UFOPK1392_02112</name>
    <name evidence="3" type="ORF">UFOPK3733_01053</name>
</gene>
<protein>
    <submittedName>
        <fullName evidence="3">Unannotated protein</fullName>
    </submittedName>
</protein>
<dbReference type="EMBL" id="CAFBNC010000045">
    <property type="protein sequence ID" value="CAB4937304.1"/>
    <property type="molecule type" value="Genomic_DNA"/>
</dbReference>
<evidence type="ECO:0000259" key="1">
    <source>
        <dbReference type="Pfam" id="PF01755"/>
    </source>
</evidence>
<evidence type="ECO:0000313" key="2">
    <source>
        <dbReference type="EMBL" id="CAB4324344.1"/>
    </source>
</evidence>
<dbReference type="EMBL" id="CAEMXZ010000134">
    <property type="protein sequence ID" value="CAB4324344.1"/>
    <property type="molecule type" value="Genomic_DNA"/>
</dbReference>
<proteinExistence type="predicted"/>